<dbReference type="InterPro" id="IPR009003">
    <property type="entry name" value="Peptidase_S1_PA"/>
</dbReference>
<dbReference type="GO" id="GO:0045490">
    <property type="term" value="P:pectin catabolic process"/>
    <property type="evidence" value="ECO:0007669"/>
    <property type="project" value="TreeGrafter"/>
</dbReference>
<dbReference type="Proteomes" id="UP000253606">
    <property type="component" value="Chromosome"/>
</dbReference>
<dbReference type="KEGG" id="abas:ACPOL_6406"/>
<feature type="disulfide bond" evidence="2">
    <location>
        <begin position="323"/>
        <end position="328"/>
    </location>
</feature>
<dbReference type="PROSITE" id="PS50240">
    <property type="entry name" value="TRYPSIN_DOM"/>
    <property type="match status" value="1"/>
</dbReference>
<dbReference type="InterPro" id="IPR015289">
    <property type="entry name" value="A-L-arabinofuranosidase_B_cat"/>
</dbReference>
<dbReference type="GO" id="GO:0006508">
    <property type="term" value="P:proteolysis"/>
    <property type="evidence" value="ECO:0007669"/>
    <property type="project" value="InterPro"/>
</dbReference>
<dbReference type="SUPFAM" id="SSF50494">
    <property type="entry name" value="Trypsin-like serine proteases"/>
    <property type="match status" value="1"/>
</dbReference>
<evidence type="ECO:0000256" key="2">
    <source>
        <dbReference type="PIRSR" id="PIRSR638964-3"/>
    </source>
</evidence>
<dbReference type="PANTHER" id="PTHR39447">
    <property type="entry name" value="ALPHA-L-ARABINOFURANOSIDASE B"/>
    <property type="match status" value="1"/>
</dbReference>
<dbReference type="SUPFAM" id="SSF89372">
    <property type="entry name" value="Fucose-specific lectin"/>
    <property type="match status" value="1"/>
</dbReference>
<feature type="domain" description="Peptidase S1" evidence="4">
    <location>
        <begin position="31"/>
        <end position="309"/>
    </location>
</feature>
<dbReference type="EMBL" id="CP030840">
    <property type="protein sequence ID" value="AXC15636.1"/>
    <property type="molecule type" value="Genomic_DNA"/>
</dbReference>
<feature type="disulfide bond" evidence="2">
    <location>
        <begin position="256"/>
        <end position="266"/>
    </location>
</feature>
<dbReference type="GO" id="GO:0045493">
    <property type="term" value="P:xylan catabolic process"/>
    <property type="evidence" value="ECO:0007669"/>
    <property type="project" value="UniProtKB-KW"/>
</dbReference>
<dbReference type="SUPFAM" id="SSF49899">
    <property type="entry name" value="Concanavalin A-like lectins/glucanases"/>
    <property type="match status" value="1"/>
</dbReference>
<sequence length="1219" mass="126742">MSAPCSKQRIRSMLFLLLGIAFIGVPAAHAISGGSNASSLQGQVQLFEFDNGVATYQCTGSLIAPDWVLTAKHCITDTGITALNGAVYVGTYHLQQGQAFFLQNIYSNNVYDVALLQLRSSVTQPGLVMPYGRGVLTGPTAAHQAATALVQGWGSTTPPPPITLASYLQASVQEIQGEYSPGVLSYTSLRGVTQKGDSGAGFIYFGTVCAVLVNGGEATETDAVATYIQQVTGVAPAPPHANGTQACDPPPNPRPCDIYADNGTPCVAAYSTVRALYAHPTANVRLYQITRSSDGTSFDILDGVDDSYTENDYADAAAQDSFCANATCIISKIYDQSGNRNDLTIEGPGGNKNSPDNGAVANALPIEVHGHKVYGVSVTQGVGYRNNNTVGVVRNVGIQPGGQAAEGMYMVTSGKNVNGGCCFDFGNAETNSDDNGAGRMDALNFGTFCGFPPCSGPGPWVEADLENGQFMGNRNNPNNPSISSNFVTAMLKNNGISNFALKGGNAQSGTLTTGYDGPLPTGYRMQQEGAVVLGTGGDNSATGVGSFFEGAMTEGYPLDLAESAVQANIVTAGYSGNSNPTNGEPPSYTGPSDPNGPGPQDGLEGPADEQPNDLMGSKPGMAFYRGKIYAAFQSNDSRHELYVTSTANGGPYPTATGYPDIHIGSAPVVAEFKHALYVAFQADDASHKLFVTSSSTGSDFPAATGYSNVLMGSAPAMAAFRHQLFVAFQSNDSSHGLYVTASNDGRDWPTAVGVPNVQIGSAPALAVFRSQMFVAFRANDSSNDVWVASSTDGFHFSSKRIAGPTKPQTMGPDSSPALVVSNNVLYCIYGAQDLANEMLVMASTDGVTWQGPKAYLDVQMGASGPGASVTNDGFTVGFQSNDSRNVLFTSYKHTEALSYSGPNSSGGPQDGFASPAVDQGPDVMGSKPSFTSVNNNILVAFQANDGTDDLFVSTTQIGNPYPTATAYPNIQLGSAPTIVAANPTPIGGDKNVVFMAFQADDGSDNLFVTTSPDGGHSWPTATAVPNVKIGGAPAMVGSNGTLYLAFQADDPSHQLFITTSSDGQNWPPATAVPNVRIGSDPAIAILNGTIYVAFRADDDSDGVWIASSSDGAHFTSQRLPGQMGGNSSPALVAANGTLYYIYSANDQDSEMLVMASTDGTNWQGPEVYPGVQVGPSGPGASQYLFIITSPSPILKTGITAGFQSNDAYNILFTTTKTIQ</sequence>
<evidence type="ECO:0000256" key="1">
    <source>
        <dbReference type="PIRSR" id="PIRSR638964-1"/>
    </source>
</evidence>
<gene>
    <name evidence="5" type="ORF">ACPOL_6406</name>
</gene>
<dbReference type="SMART" id="SM00020">
    <property type="entry name" value="Tryp_SPc"/>
    <property type="match status" value="1"/>
</dbReference>
<evidence type="ECO:0000313" key="6">
    <source>
        <dbReference type="Proteomes" id="UP000253606"/>
    </source>
</evidence>
<feature type="compositionally biased region" description="Polar residues" evidence="3">
    <location>
        <begin position="575"/>
        <end position="592"/>
    </location>
</feature>
<keyword evidence="2" id="KW-1015">Disulfide bond</keyword>
<evidence type="ECO:0000259" key="4">
    <source>
        <dbReference type="PROSITE" id="PS50240"/>
    </source>
</evidence>
<dbReference type="GO" id="GO:0019566">
    <property type="term" value="P:arabinose metabolic process"/>
    <property type="evidence" value="ECO:0007669"/>
    <property type="project" value="InterPro"/>
</dbReference>
<feature type="region of interest" description="Disordered" evidence="3">
    <location>
        <begin position="575"/>
        <end position="617"/>
    </location>
</feature>
<keyword evidence="5" id="KW-0624">Polysaccharide degradation</keyword>
<dbReference type="GO" id="GO:0046556">
    <property type="term" value="F:alpha-L-arabinofuranosidase activity"/>
    <property type="evidence" value="ECO:0007669"/>
    <property type="project" value="InterPro"/>
</dbReference>
<feature type="active site" description="Proton donor" evidence="1">
    <location>
        <position position="538"/>
    </location>
</feature>
<dbReference type="InterPro" id="IPR038964">
    <property type="entry name" value="ABFB"/>
</dbReference>
<dbReference type="InterPro" id="IPR001254">
    <property type="entry name" value="Trypsin_dom"/>
</dbReference>
<dbReference type="SUPFAM" id="SSF50939">
    <property type="entry name" value="Sialidases"/>
    <property type="match status" value="1"/>
</dbReference>
<keyword evidence="5" id="KW-0119">Carbohydrate metabolism</keyword>
<name>A0A2Z5GAL1_9BACT</name>
<dbReference type="RefSeq" id="WP_201759003.1">
    <property type="nucleotide sequence ID" value="NZ_CP030840.1"/>
</dbReference>
<evidence type="ECO:0000256" key="3">
    <source>
        <dbReference type="SAM" id="MobiDB-lite"/>
    </source>
</evidence>
<dbReference type="InterPro" id="IPR043504">
    <property type="entry name" value="Peptidase_S1_PA_chymotrypsin"/>
</dbReference>
<reference evidence="5 6" key="1">
    <citation type="journal article" date="2018" name="Front. Microbiol.">
        <title>Hydrolytic Capabilities as a Key to Environmental Success: Chitinolytic and Cellulolytic Acidobacteria From Acidic Sub-arctic Soils and Boreal Peatlands.</title>
        <authorList>
            <person name="Belova S.E."/>
            <person name="Ravin N.V."/>
            <person name="Pankratov T.A."/>
            <person name="Rakitin A.L."/>
            <person name="Ivanova A.A."/>
            <person name="Beletsky A.V."/>
            <person name="Mardanov A.V."/>
            <person name="Sinninghe Damste J.S."/>
            <person name="Dedysh S.N."/>
        </authorList>
    </citation>
    <scope>NUCLEOTIDE SEQUENCE [LARGE SCALE GENOMIC DNA]</scope>
    <source>
        <strain evidence="5 6">SBC82</strain>
    </source>
</reference>
<dbReference type="Gene3D" id="2.60.120.200">
    <property type="match status" value="1"/>
</dbReference>
<accession>A0A2Z5GAL1</accession>
<dbReference type="InterPro" id="IPR013320">
    <property type="entry name" value="ConA-like_dom_sf"/>
</dbReference>
<evidence type="ECO:0000313" key="5">
    <source>
        <dbReference type="EMBL" id="AXC15636.1"/>
    </source>
</evidence>
<keyword evidence="5" id="KW-0378">Hydrolase</keyword>
<dbReference type="CDD" id="cd15482">
    <property type="entry name" value="Sialidase_non-viral"/>
    <property type="match status" value="1"/>
</dbReference>
<feature type="active site" description="Nucleophile" evidence="1">
    <location>
        <position position="466"/>
    </location>
</feature>
<dbReference type="GO" id="GO:0031221">
    <property type="term" value="P:arabinan metabolic process"/>
    <property type="evidence" value="ECO:0007669"/>
    <property type="project" value="InterPro"/>
</dbReference>
<dbReference type="GO" id="GO:0004252">
    <property type="term" value="F:serine-type endopeptidase activity"/>
    <property type="evidence" value="ECO:0007669"/>
    <property type="project" value="InterPro"/>
</dbReference>
<dbReference type="Gene3D" id="2.40.10.10">
    <property type="entry name" value="Trypsin-like serine proteases"/>
    <property type="match status" value="1"/>
</dbReference>
<keyword evidence="5" id="KW-0326">Glycosidase</keyword>
<dbReference type="PANTHER" id="PTHR39447:SF2">
    <property type="entry name" value="ALPHA-L-ARABINOFURANOSIDASE B"/>
    <property type="match status" value="1"/>
</dbReference>
<dbReference type="Pfam" id="PF09206">
    <property type="entry name" value="ArabFuran-catal"/>
    <property type="match status" value="1"/>
</dbReference>
<dbReference type="Pfam" id="PF00089">
    <property type="entry name" value="Trypsin"/>
    <property type="match status" value="1"/>
</dbReference>
<keyword evidence="6" id="KW-1185">Reference proteome</keyword>
<protein>
    <submittedName>
        <fullName evidence="5">Endo-1,4-beta-xylanase A</fullName>
    </submittedName>
</protein>
<proteinExistence type="predicted"/>
<keyword evidence="5" id="KW-0858">Xylan degradation</keyword>
<dbReference type="InterPro" id="IPR036278">
    <property type="entry name" value="Sialidase_sf"/>
</dbReference>
<dbReference type="Gene3D" id="2.120.10.10">
    <property type="match status" value="1"/>
</dbReference>
<dbReference type="AlphaFoldDB" id="A0A2Z5GAL1"/>
<feature type="disulfide bond" evidence="2">
    <location>
        <begin position="421"/>
        <end position="422"/>
    </location>
</feature>
<organism evidence="5 6">
    <name type="scientific">Acidisarcina polymorpha</name>
    <dbReference type="NCBI Taxonomy" id="2211140"/>
    <lineage>
        <taxon>Bacteria</taxon>
        <taxon>Pseudomonadati</taxon>
        <taxon>Acidobacteriota</taxon>
        <taxon>Terriglobia</taxon>
        <taxon>Terriglobales</taxon>
        <taxon>Acidobacteriaceae</taxon>
        <taxon>Acidisarcina</taxon>
    </lineage>
</organism>